<organism evidence="3">
    <name type="scientific">Klebsiella pneumoniae</name>
    <dbReference type="NCBI Taxonomy" id="573"/>
    <lineage>
        <taxon>Bacteria</taxon>
        <taxon>Pseudomonadati</taxon>
        <taxon>Pseudomonadota</taxon>
        <taxon>Gammaproteobacteria</taxon>
        <taxon>Enterobacterales</taxon>
        <taxon>Enterobacteriaceae</taxon>
        <taxon>Klebsiella/Raoultella group</taxon>
        <taxon>Klebsiella</taxon>
        <taxon>Klebsiella pneumoniae complex</taxon>
    </lineage>
</organism>
<sequence>MRNHHYHSVYTGESEVSPLWIMIFFVFLFMLPGTTGTLGVMKIYQLNENHQGDQRVIKTTTASRLANNHRDRPKSKVQAPPNNTSFRNSINTS</sequence>
<keyword evidence="2" id="KW-0812">Transmembrane</keyword>
<keyword evidence="2" id="KW-0472">Membrane</keyword>
<evidence type="ECO:0000313" key="3">
    <source>
        <dbReference type="EMBL" id="QTX13806.1"/>
    </source>
</evidence>
<dbReference type="AlphaFoldDB" id="A0A8B0SRH0"/>
<name>A0A8B0SRH0_KLEPN</name>
<proteinExistence type="predicted"/>
<feature type="transmembrane region" description="Helical" evidence="2">
    <location>
        <begin position="20"/>
        <end position="41"/>
    </location>
</feature>
<dbReference type="EMBL" id="MN956836">
    <property type="protein sequence ID" value="QTX13806.1"/>
    <property type="molecule type" value="Genomic_DNA"/>
</dbReference>
<feature type="compositionally biased region" description="Polar residues" evidence="1">
    <location>
        <begin position="80"/>
        <end position="93"/>
    </location>
</feature>
<keyword evidence="2" id="KW-1133">Transmembrane helix</keyword>
<feature type="region of interest" description="Disordered" evidence="1">
    <location>
        <begin position="62"/>
        <end position="93"/>
    </location>
</feature>
<reference evidence="3" key="1">
    <citation type="submission" date="2020-01" db="EMBL/GenBank/DDBJ databases">
        <authorList>
            <person name="Qin S."/>
        </authorList>
    </citation>
    <scope>NUCLEOTIDE SEQUENCE</scope>
    <source>
        <strain evidence="3">CVir17-16-YZ6g</strain>
        <plasmid evidence="3">p17-15-vir-like</plasmid>
    </source>
</reference>
<evidence type="ECO:0000256" key="1">
    <source>
        <dbReference type="SAM" id="MobiDB-lite"/>
    </source>
</evidence>
<accession>A0A8B0SRH0</accession>
<protein>
    <submittedName>
        <fullName evidence="3">Uncharacterized protein</fullName>
    </submittedName>
</protein>
<keyword evidence="3" id="KW-0614">Plasmid</keyword>
<geneLocation type="plasmid" evidence="3">
    <name>p17-15-vir-like</name>
</geneLocation>
<evidence type="ECO:0000256" key="2">
    <source>
        <dbReference type="SAM" id="Phobius"/>
    </source>
</evidence>